<evidence type="ECO:0000256" key="3">
    <source>
        <dbReference type="ARBA" id="ARBA00022630"/>
    </source>
</evidence>
<dbReference type="Pfam" id="PF00441">
    <property type="entry name" value="Acyl-CoA_dh_1"/>
    <property type="match status" value="1"/>
</dbReference>
<dbReference type="Pfam" id="PF02770">
    <property type="entry name" value="Acyl-CoA_dh_M"/>
    <property type="match status" value="1"/>
</dbReference>
<evidence type="ECO:0000259" key="8">
    <source>
        <dbReference type="Pfam" id="PF02771"/>
    </source>
</evidence>
<evidence type="ECO:0000256" key="1">
    <source>
        <dbReference type="ARBA" id="ARBA00001974"/>
    </source>
</evidence>
<evidence type="ECO:0000256" key="4">
    <source>
        <dbReference type="ARBA" id="ARBA00022827"/>
    </source>
</evidence>
<dbReference type="InterPro" id="IPR037069">
    <property type="entry name" value="AcylCoA_DH/ox_N_sf"/>
</dbReference>
<dbReference type="Gene3D" id="1.10.540.10">
    <property type="entry name" value="Acyl-CoA dehydrogenase/oxidase, N-terminal domain"/>
    <property type="match status" value="1"/>
</dbReference>
<protein>
    <submittedName>
        <fullName evidence="9">Acyl-CoA dehydrogenase</fullName>
    </submittedName>
</protein>
<dbReference type="InterPro" id="IPR046373">
    <property type="entry name" value="Acyl-CoA_Oxase/DH_mid-dom_sf"/>
</dbReference>
<dbReference type="Gene3D" id="2.40.110.10">
    <property type="entry name" value="Butyryl-CoA Dehydrogenase, subunit A, domain 2"/>
    <property type="match status" value="1"/>
</dbReference>
<dbReference type="Pfam" id="PF02771">
    <property type="entry name" value="Acyl-CoA_dh_N"/>
    <property type="match status" value="1"/>
</dbReference>
<dbReference type="InterPro" id="IPR036250">
    <property type="entry name" value="AcylCo_DH-like_C"/>
</dbReference>
<keyword evidence="4 5" id="KW-0274">FAD</keyword>
<dbReference type="PIRSF" id="PIRSF016578">
    <property type="entry name" value="HsaA"/>
    <property type="match status" value="1"/>
</dbReference>
<name>A0ABR7GNP0_9FIRM</name>
<dbReference type="PROSITE" id="PS00072">
    <property type="entry name" value="ACYL_COA_DH_1"/>
    <property type="match status" value="1"/>
</dbReference>
<comment type="caution">
    <text evidence="9">The sequence shown here is derived from an EMBL/GenBank/DDBJ whole genome shotgun (WGS) entry which is preliminary data.</text>
</comment>
<evidence type="ECO:0000313" key="9">
    <source>
        <dbReference type="EMBL" id="MBC5695937.1"/>
    </source>
</evidence>
<dbReference type="InterPro" id="IPR009100">
    <property type="entry name" value="AcylCoA_DH/oxidase_NM_dom_sf"/>
</dbReference>
<evidence type="ECO:0000256" key="2">
    <source>
        <dbReference type="ARBA" id="ARBA00009347"/>
    </source>
</evidence>
<dbReference type="Gene3D" id="1.20.140.10">
    <property type="entry name" value="Butyryl-CoA Dehydrogenase, subunit A, domain 3"/>
    <property type="match status" value="1"/>
</dbReference>
<dbReference type="InterPro" id="IPR013786">
    <property type="entry name" value="AcylCoA_DH/ox_N"/>
</dbReference>
<dbReference type="Proteomes" id="UP000641741">
    <property type="component" value="Unassembled WGS sequence"/>
</dbReference>
<feature type="domain" description="Acyl-CoA dehydrogenase/oxidase N-terminal" evidence="8">
    <location>
        <begin position="6"/>
        <end position="116"/>
    </location>
</feature>
<comment type="similarity">
    <text evidence="2 5">Belongs to the acyl-CoA dehydrogenase family.</text>
</comment>
<comment type="cofactor">
    <cofactor evidence="1 5">
        <name>FAD</name>
        <dbReference type="ChEBI" id="CHEBI:57692"/>
    </cofactor>
</comment>
<dbReference type="CDD" id="cd01158">
    <property type="entry name" value="SCAD_SBCAD"/>
    <property type="match status" value="1"/>
</dbReference>
<dbReference type="InterPro" id="IPR009075">
    <property type="entry name" value="AcylCo_DH/oxidase_C"/>
</dbReference>
<dbReference type="PANTHER" id="PTHR43884:SF12">
    <property type="entry name" value="ISOVALERYL-COA DEHYDROGENASE, MITOCHONDRIAL-RELATED"/>
    <property type="match status" value="1"/>
</dbReference>
<reference evidence="9 10" key="1">
    <citation type="submission" date="2020-08" db="EMBL/GenBank/DDBJ databases">
        <title>Genome public.</title>
        <authorList>
            <person name="Liu C."/>
            <person name="Sun Q."/>
        </authorList>
    </citation>
    <scope>NUCLEOTIDE SEQUENCE [LARGE SCALE GENOMIC DNA]</scope>
    <source>
        <strain evidence="9 10">M2</strain>
    </source>
</reference>
<dbReference type="SUPFAM" id="SSF47203">
    <property type="entry name" value="Acyl-CoA dehydrogenase C-terminal domain-like"/>
    <property type="match status" value="1"/>
</dbReference>
<organism evidence="9 10">
    <name type="scientific">Agathobaculum hominis</name>
    <dbReference type="NCBI Taxonomy" id="2763014"/>
    <lineage>
        <taxon>Bacteria</taxon>
        <taxon>Bacillati</taxon>
        <taxon>Bacillota</taxon>
        <taxon>Clostridia</taxon>
        <taxon>Eubacteriales</taxon>
        <taxon>Butyricicoccaceae</taxon>
        <taxon>Agathobaculum</taxon>
    </lineage>
</organism>
<evidence type="ECO:0000259" key="6">
    <source>
        <dbReference type="Pfam" id="PF00441"/>
    </source>
</evidence>
<dbReference type="RefSeq" id="WP_118685509.1">
    <property type="nucleotide sequence ID" value="NZ_JACOPK010000006.1"/>
</dbReference>
<evidence type="ECO:0000256" key="5">
    <source>
        <dbReference type="RuleBase" id="RU362125"/>
    </source>
</evidence>
<gene>
    <name evidence="9" type="ORF">H8S02_08260</name>
</gene>
<evidence type="ECO:0000259" key="7">
    <source>
        <dbReference type="Pfam" id="PF02770"/>
    </source>
</evidence>
<keyword evidence="5" id="KW-0560">Oxidoreductase</keyword>
<feature type="domain" description="Acyl-CoA dehydrogenase/oxidase C-terminal" evidence="6">
    <location>
        <begin position="233"/>
        <end position="381"/>
    </location>
</feature>
<keyword evidence="10" id="KW-1185">Reference proteome</keyword>
<sequence>MDFRLTKEEALFQKMCRQFALNEVEPIAAEIDEQERYPEETVQKLMKYGLMGIQFPKEVGGSGGNYVCYTIAIEEMSRVCATTGAIISAHGTLGAWPIYAFGTPEQKEKWLRPLITAKEGAKLGAFGLTEPNAGTDSAAQQTVAVKQEDGSYIMNGSKVFITGGGRADTYVVFAMTDKSKGNHGISAFIVDKDDPGFSIGKIEHKMGIRGSQTSELIFEDVHLPADRLLGKENGGFKIAMMTLDGGRIGIAAQALGIAQGALDKAVQYMKERVQFGKTLDKFQGLQWMVADMATQIDAARLLVRRAAFNHDVGLPFTKEAAMAKLYASEVAMDVTTKCVQIYGGYGYIREYPMERMMRDAKITEIYEGTSQVQRMVIAGQVLR</sequence>
<proteinExistence type="inferred from homology"/>
<dbReference type="SUPFAM" id="SSF56645">
    <property type="entry name" value="Acyl-CoA dehydrogenase NM domain-like"/>
    <property type="match status" value="1"/>
</dbReference>
<dbReference type="PROSITE" id="PS00073">
    <property type="entry name" value="ACYL_COA_DH_2"/>
    <property type="match status" value="1"/>
</dbReference>
<accession>A0ABR7GNP0</accession>
<keyword evidence="3 5" id="KW-0285">Flavoprotein</keyword>
<feature type="domain" description="Acyl-CoA oxidase/dehydrogenase middle" evidence="7">
    <location>
        <begin position="125"/>
        <end position="221"/>
    </location>
</feature>
<evidence type="ECO:0000313" key="10">
    <source>
        <dbReference type="Proteomes" id="UP000641741"/>
    </source>
</evidence>
<dbReference type="InterPro" id="IPR006089">
    <property type="entry name" value="Acyl-CoA_DH_CS"/>
</dbReference>
<dbReference type="EMBL" id="JACOPK010000006">
    <property type="protein sequence ID" value="MBC5695937.1"/>
    <property type="molecule type" value="Genomic_DNA"/>
</dbReference>
<dbReference type="PANTHER" id="PTHR43884">
    <property type="entry name" value="ACYL-COA DEHYDROGENASE"/>
    <property type="match status" value="1"/>
</dbReference>
<dbReference type="InterPro" id="IPR006091">
    <property type="entry name" value="Acyl-CoA_Oxase/DH_mid-dom"/>
</dbReference>